<evidence type="ECO:0000256" key="4">
    <source>
        <dbReference type="ARBA" id="ARBA00022723"/>
    </source>
</evidence>
<accession>A0ABU1IIQ7</accession>
<dbReference type="EC" id="2.5.1.29" evidence="8"/>
<keyword evidence="5" id="KW-0460">Magnesium</keyword>
<dbReference type="SFLD" id="SFLDG01017">
    <property type="entry name" value="Polyprenyl_Transferase_Like"/>
    <property type="match status" value="1"/>
</dbReference>
<dbReference type="Pfam" id="PF00348">
    <property type="entry name" value="polyprenyl_synt"/>
    <property type="match status" value="1"/>
</dbReference>
<evidence type="ECO:0000256" key="5">
    <source>
        <dbReference type="ARBA" id="ARBA00022842"/>
    </source>
</evidence>
<evidence type="ECO:0000256" key="7">
    <source>
        <dbReference type="RuleBase" id="RU004466"/>
    </source>
</evidence>
<dbReference type="EC" id="2.5.1.10" evidence="8"/>
<proteinExistence type="inferred from homology"/>
<dbReference type="PANTHER" id="PTHR43281:SF1">
    <property type="entry name" value="FARNESYL DIPHOSPHATE SYNTHASE"/>
    <property type="match status" value="1"/>
</dbReference>
<dbReference type="GO" id="GO:0004337">
    <property type="term" value="F:(2E,6E)-farnesyl diphosphate synthase activity"/>
    <property type="evidence" value="ECO:0007669"/>
    <property type="project" value="UniProtKB-EC"/>
</dbReference>
<evidence type="ECO:0000256" key="2">
    <source>
        <dbReference type="ARBA" id="ARBA00006706"/>
    </source>
</evidence>
<dbReference type="GO" id="GO:0004311">
    <property type="term" value="F:geranylgeranyl diphosphate synthase activity"/>
    <property type="evidence" value="ECO:0007669"/>
    <property type="project" value="UniProtKB-EC"/>
</dbReference>
<evidence type="ECO:0000256" key="3">
    <source>
        <dbReference type="ARBA" id="ARBA00022679"/>
    </source>
</evidence>
<protein>
    <submittedName>
        <fullName evidence="8">Geranylgeranyl diphosphate synthase type II</fullName>
        <ecNumber evidence="8">2.5.1.1</ecNumber>
        <ecNumber evidence="8">2.5.1.10</ecNumber>
        <ecNumber evidence="8">2.5.1.29</ecNumber>
    </submittedName>
</protein>
<dbReference type="Proteomes" id="UP001185012">
    <property type="component" value="Unassembled WGS sequence"/>
</dbReference>
<evidence type="ECO:0000256" key="1">
    <source>
        <dbReference type="ARBA" id="ARBA00001946"/>
    </source>
</evidence>
<dbReference type="InterPro" id="IPR000092">
    <property type="entry name" value="Polyprenyl_synt"/>
</dbReference>
<sequence length="298" mass="32297">MEAIQIYLKQRAQVVEKALERDLTEMTGVPDTLREAMRYSLLAGGKRLRPILVLSAAEAVGGKEEEALPFACAVEMIHTYSLIHDDLPSMDDDDVRRGRPTNHKVFGEAMAILAGDALLTRAFGLMAQGARYSNLEPARVLALIAEGSARSGAEGMVGGQVKDIQAENRSISLEELQDVHRSKTGDLITYSIRLGAGVGGASDSQLEALTGFAERLGLAFQIQDDVLDVIGDQEAIGKPVGSDESKNKSTYPALLGLEESRNWVRRLVAEAKDLLASAGGMDDRRLTEIADYLTVRDR</sequence>
<keyword evidence="4" id="KW-0479">Metal-binding</keyword>
<comment type="caution">
    <text evidence="8">The sequence shown here is derived from an EMBL/GenBank/DDBJ whole genome shotgun (WGS) entry which is preliminary data.</text>
</comment>
<dbReference type="RefSeq" id="WP_309862138.1">
    <property type="nucleotide sequence ID" value="NZ_JAVDQG010000001.1"/>
</dbReference>
<dbReference type="GO" id="GO:0004161">
    <property type="term" value="F:dimethylallyltranstransferase activity"/>
    <property type="evidence" value="ECO:0007669"/>
    <property type="project" value="UniProtKB-EC"/>
</dbReference>
<dbReference type="CDD" id="cd00685">
    <property type="entry name" value="Trans_IPPS_HT"/>
    <property type="match status" value="1"/>
</dbReference>
<dbReference type="PROSITE" id="PS00444">
    <property type="entry name" value="POLYPRENYL_SYNTHASE_2"/>
    <property type="match status" value="1"/>
</dbReference>
<evidence type="ECO:0000256" key="6">
    <source>
        <dbReference type="ARBA" id="ARBA00023229"/>
    </source>
</evidence>
<dbReference type="SFLD" id="SFLDS00005">
    <property type="entry name" value="Isoprenoid_Synthase_Type_I"/>
    <property type="match status" value="1"/>
</dbReference>
<reference evidence="8 9" key="1">
    <citation type="submission" date="2023-07" db="EMBL/GenBank/DDBJ databases">
        <title>Genomic Encyclopedia of Type Strains, Phase IV (KMG-IV): sequencing the most valuable type-strain genomes for metagenomic binning, comparative biology and taxonomic classification.</title>
        <authorList>
            <person name="Goeker M."/>
        </authorList>
    </citation>
    <scope>NUCLEOTIDE SEQUENCE [LARGE SCALE GENOMIC DNA]</scope>
    <source>
        <strain evidence="8 9">DSM 45903</strain>
    </source>
</reference>
<dbReference type="PANTHER" id="PTHR43281">
    <property type="entry name" value="FARNESYL DIPHOSPHATE SYNTHASE"/>
    <property type="match status" value="1"/>
</dbReference>
<organism evidence="8 9">
    <name type="scientific">Desmospora profundinema</name>
    <dbReference type="NCBI Taxonomy" id="1571184"/>
    <lineage>
        <taxon>Bacteria</taxon>
        <taxon>Bacillati</taxon>
        <taxon>Bacillota</taxon>
        <taxon>Bacilli</taxon>
        <taxon>Bacillales</taxon>
        <taxon>Thermoactinomycetaceae</taxon>
        <taxon>Desmospora</taxon>
    </lineage>
</organism>
<dbReference type="NCBIfam" id="NF045485">
    <property type="entry name" value="FPPsyn"/>
    <property type="match status" value="1"/>
</dbReference>
<dbReference type="InterPro" id="IPR033749">
    <property type="entry name" value="Polyprenyl_synt_CS"/>
</dbReference>
<dbReference type="Gene3D" id="1.10.600.10">
    <property type="entry name" value="Farnesyl Diphosphate Synthase"/>
    <property type="match status" value="1"/>
</dbReference>
<dbReference type="SUPFAM" id="SSF48576">
    <property type="entry name" value="Terpenoid synthases"/>
    <property type="match status" value="1"/>
</dbReference>
<dbReference type="InterPro" id="IPR008949">
    <property type="entry name" value="Isoprenoid_synthase_dom_sf"/>
</dbReference>
<comment type="similarity">
    <text evidence="2 7">Belongs to the FPP/GGPP synthase family.</text>
</comment>
<dbReference type="EC" id="2.5.1.1" evidence="8"/>
<comment type="cofactor">
    <cofactor evidence="1">
        <name>Mg(2+)</name>
        <dbReference type="ChEBI" id="CHEBI:18420"/>
    </cofactor>
</comment>
<keyword evidence="3 7" id="KW-0808">Transferase</keyword>
<dbReference type="EMBL" id="JAVDQG010000001">
    <property type="protein sequence ID" value="MDR6224645.1"/>
    <property type="molecule type" value="Genomic_DNA"/>
</dbReference>
<gene>
    <name evidence="8" type="ORF">JOE21_000633</name>
</gene>
<name>A0ABU1IIQ7_9BACL</name>
<keyword evidence="6" id="KW-0414">Isoprene biosynthesis</keyword>
<evidence type="ECO:0000313" key="9">
    <source>
        <dbReference type="Proteomes" id="UP001185012"/>
    </source>
</evidence>
<evidence type="ECO:0000313" key="8">
    <source>
        <dbReference type="EMBL" id="MDR6224645.1"/>
    </source>
</evidence>
<dbReference type="PROSITE" id="PS00723">
    <property type="entry name" value="POLYPRENYL_SYNTHASE_1"/>
    <property type="match status" value="1"/>
</dbReference>
<dbReference type="InterPro" id="IPR053378">
    <property type="entry name" value="Prenyl_diphosphate_synthase"/>
</dbReference>
<keyword evidence="9" id="KW-1185">Reference proteome</keyword>